<dbReference type="PANTHER" id="PTHR12714">
    <property type="entry name" value="PROTEIN-S ISOPRENYLCYSTEINE O-METHYLTRANSFERASE"/>
    <property type="match status" value="1"/>
</dbReference>
<feature type="transmembrane region" description="Helical" evidence="5">
    <location>
        <begin position="39"/>
        <end position="63"/>
    </location>
</feature>
<dbReference type="GO" id="GO:0016740">
    <property type="term" value="F:transferase activity"/>
    <property type="evidence" value="ECO:0007669"/>
    <property type="project" value="UniProtKB-ARBA"/>
</dbReference>
<dbReference type="AlphaFoldDB" id="A0AAX3ECP0"/>
<evidence type="ECO:0000256" key="2">
    <source>
        <dbReference type="ARBA" id="ARBA00022692"/>
    </source>
</evidence>
<feature type="transmembrane region" description="Helical" evidence="5">
    <location>
        <begin position="102"/>
        <end position="125"/>
    </location>
</feature>
<feature type="transmembrane region" description="Helical" evidence="5">
    <location>
        <begin position="146"/>
        <end position="175"/>
    </location>
</feature>
<dbReference type="RefSeq" id="WP_069694902.1">
    <property type="nucleotide sequence ID" value="NZ_CP043010.1"/>
</dbReference>
<dbReference type="Proteomes" id="UP001163293">
    <property type="component" value="Chromosome"/>
</dbReference>
<comment type="subcellular location">
    <subcellularLocation>
        <location evidence="1">Endomembrane system</location>
        <topology evidence="1">Multi-pass membrane protein</topology>
    </subcellularLocation>
</comment>
<dbReference type="EMBL" id="CP101185">
    <property type="protein sequence ID" value="UYV95855.1"/>
    <property type="molecule type" value="Genomic_DNA"/>
</dbReference>
<sequence>MSTDFGYNLWFLVILNSAIFIIFAFSFVKPKTKLDWRAFGGFAAFIVALFTEMYGFPLTIYFLSGWLGSQFPNLNLLTHNSGHLWQDLMGWQWDPHLNPLHLLSNVLIAAGFILLYRAWQVLYAAQREHRLAVTGIYARLRHPQYLGFLTIMFGFLLQWPTLLTLIMFPILVVVYHRLARREEKTMVAEFGEEYLAYARLVPGFIPRSNKNKGVPRTQGGTDQPQ</sequence>
<keyword evidence="4 5" id="KW-0472">Membrane</keyword>
<dbReference type="Gene3D" id="1.20.120.1630">
    <property type="match status" value="1"/>
</dbReference>
<evidence type="ECO:0000256" key="5">
    <source>
        <dbReference type="SAM" id="Phobius"/>
    </source>
</evidence>
<dbReference type="InterPro" id="IPR007318">
    <property type="entry name" value="Phopholipid_MeTrfase"/>
</dbReference>
<evidence type="ECO:0000313" key="7">
    <source>
        <dbReference type="Proteomes" id="UP001163293"/>
    </source>
</evidence>
<proteinExistence type="predicted"/>
<keyword evidence="7" id="KW-1185">Reference proteome</keyword>
<keyword evidence="3 5" id="KW-1133">Transmembrane helix</keyword>
<evidence type="ECO:0000256" key="1">
    <source>
        <dbReference type="ARBA" id="ARBA00004127"/>
    </source>
</evidence>
<dbReference type="PANTHER" id="PTHR12714:SF9">
    <property type="entry name" value="PROTEIN-S-ISOPRENYLCYSTEINE O-METHYLTRANSFERASE"/>
    <property type="match status" value="1"/>
</dbReference>
<evidence type="ECO:0000256" key="3">
    <source>
        <dbReference type="ARBA" id="ARBA00022989"/>
    </source>
</evidence>
<evidence type="ECO:0000313" key="6">
    <source>
        <dbReference type="EMBL" id="UYV95855.1"/>
    </source>
</evidence>
<reference evidence="6" key="1">
    <citation type="submission" date="2022-07" db="EMBL/GenBank/DDBJ databases">
        <authorList>
            <person name="Wu T."/>
        </authorList>
    </citation>
    <scope>NUCLEOTIDE SEQUENCE</scope>
    <source>
        <strain evidence="6">SD-1</strain>
    </source>
</reference>
<gene>
    <name evidence="6" type="ORF">NL394_12225</name>
</gene>
<dbReference type="Pfam" id="PF04191">
    <property type="entry name" value="PEMT"/>
    <property type="match status" value="1"/>
</dbReference>
<feature type="transmembrane region" description="Helical" evidence="5">
    <location>
        <begin position="6"/>
        <end position="27"/>
    </location>
</feature>
<organism evidence="6 7">
    <name type="scientific">Paenarthrobacter ureafaciens</name>
    <dbReference type="NCBI Taxonomy" id="37931"/>
    <lineage>
        <taxon>Bacteria</taxon>
        <taxon>Bacillati</taxon>
        <taxon>Actinomycetota</taxon>
        <taxon>Actinomycetes</taxon>
        <taxon>Micrococcales</taxon>
        <taxon>Micrococcaceae</taxon>
        <taxon>Paenarthrobacter</taxon>
    </lineage>
</organism>
<protein>
    <submittedName>
        <fullName evidence="6">Isoprenylcysteine carboxylmethyltransferase family protein</fullName>
    </submittedName>
</protein>
<keyword evidence="2 5" id="KW-0812">Transmembrane</keyword>
<evidence type="ECO:0000256" key="4">
    <source>
        <dbReference type="ARBA" id="ARBA00023136"/>
    </source>
</evidence>
<accession>A0AAX3ECP0</accession>
<name>A0AAX3ECP0_PAEUR</name>
<dbReference type="GO" id="GO:0012505">
    <property type="term" value="C:endomembrane system"/>
    <property type="evidence" value="ECO:0007669"/>
    <property type="project" value="UniProtKB-SubCell"/>
</dbReference>